<evidence type="ECO:0000313" key="2">
    <source>
        <dbReference type="EMBL" id="MDO7877618.1"/>
    </source>
</evidence>
<gene>
    <name evidence="2" type="ORF">Q5H93_22960</name>
</gene>
<accession>A0ABT9BM52</accession>
<dbReference type="RefSeq" id="WP_305009068.1">
    <property type="nucleotide sequence ID" value="NZ_JAUQSY010000022.1"/>
</dbReference>
<reference evidence="2" key="1">
    <citation type="submission" date="2023-07" db="EMBL/GenBank/DDBJ databases">
        <authorList>
            <person name="Kim M.K."/>
        </authorList>
    </citation>
    <scope>NUCLEOTIDE SEQUENCE</scope>
    <source>
        <strain evidence="2">ASUV-10-1</strain>
    </source>
</reference>
<evidence type="ECO:0000313" key="3">
    <source>
        <dbReference type="Proteomes" id="UP001176429"/>
    </source>
</evidence>
<feature type="region of interest" description="Disordered" evidence="1">
    <location>
        <begin position="1"/>
        <end position="44"/>
    </location>
</feature>
<name>A0ABT9BM52_9BACT</name>
<organism evidence="2 3">
    <name type="scientific">Hymenobacter aranciens</name>
    <dbReference type="NCBI Taxonomy" id="3063996"/>
    <lineage>
        <taxon>Bacteria</taxon>
        <taxon>Pseudomonadati</taxon>
        <taxon>Bacteroidota</taxon>
        <taxon>Cytophagia</taxon>
        <taxon>Cytophagales</taxon>
        <taxon>Hymenobacteraceae</taxon>
        <taxon>Hymenobacter</taxon>
    </lineage>
</organism>
<proteinExistence type="predicted"/>
<keyword evidence="3" id="KW-1185">Reference proteome</keyword>
<feature type="non-terminal residue" evidence="2">
    <location>
        <position position="1"/>
    </location>
</feature>
<feature type="compositionally biased region" description="Polar residues" evidence="1">
    <location>
        <begin position="1"/>
        <end position="12"/>
    </location>
</feature>
<dbReference type="Proteomes" id="UP001176429">
    <property type="component" value="Unassembled WGS sequence"/>
</dbReference>
<dbReference type="EMBL" id="JAUQSY010000022">
    <property type="protein sequence ID" value="MDO7877618.1"/>
    <property type="molecule type" value="Genomic_DNA"/>
</dbReference>
<protein>
    <submittedName>
        <fullName evidence="2">Uncharacterized protein</fullName>
    </submittedName>
</protein>
<comment type="caution">
    <text evidence="2">The sequence shown here is derived from an EMBL/GenBank/DDBJ whole genome shotgun (WGS) entry which is preliminary data.</text>
</comment>
<sequence>INRTGTSATQTYHAKKAEETQRREKKRGEAGRIPLREIRPTTSQGRLGTQSAFFMSAQLLLKKLA</sequence>
<evidence type="ECO:0000256" key="1">
    <source>
        <dbReference type="SAM" id="MobiDB-lite"/>
    </source>
</evidence>
<feature type="compositionally biased region" description="Basic and acidic residues" evidence="1">
    <location>
        <begin position="15"/>
        <end position="39"/>
    </location>
</feature>